<dbReference type="PANTHER" id="PTHR12232:SF0">
    <property type="entry name" value="THIOREDOXIN DOMAIN-CONTAINING PROTEIN"/>
    <property type="match status" value="1"/>
</dbReference>
<comment type="similarity">
    <text evidence="1">Belongs to the SH3BGR family.</text>
</comment>
<proteinExistence type="inferred from homology"/>
<dbReference type="AlphaFoldDB" id="A0A409VLD3"/>
<evidence type="ECO:0000256" key="2">
    <source>
        <dbReference type="SAM" id="MobiDB-lite"/>
    </source>
</evidence>
<protein>
    <recommendedName>
        <fullName evidence="5">Glutaredoxin domain-containing protein</fullName>
    </recommendedName>
</protein>
<accession>A0A409VLD3</accession>
<dbReference type="EMBL" id="NHYD01003976">
    <property type="protein sequence ID" value="PPQ67079.1"/>
    <property type="molecule type" value="Genomic_DNA"/>
</dbReference>
<dbReference type="Gene3D" id="3.40.30.10">
    <property type="entry name" value="Glutaredoxin"/>
    <property type="match status" value="1"/>
</dbReference>
<sequence>MPRHPTNTLISGDEFDDITSDEYIFRILQVKKIPFNTYDLASDEEAKRLWRRKAPQDKQQLPGILVGGKFPGTFADFEDAVEHDELDIFLRLKENWNPSIDEDRPPPEVKPVGIPGASSPMQMTPDHLKSKMFPQTPSPSPLRGKIVPVNKRTGELDMGDELSGFGLQGVKVTKDELQDLIAELGLNGDEAGDLAAGLTDMTNPVKGLKSSKKTSKALPVEGLAVKKEEKTQKMEPTNDEEPTSKEETSEERTSEKETIAEDTEANKKDASQAVATKIEDKLDNSV</sequence>
<evidence type="ECO:0000313" key="4">
    <source>
        <dbReference type="Proteomes" id="UP000283269"/>
    </source>
</evidence>
<dbReference type="OrthoDB" id="9932926at2759"/>
<dbReference type="InterPro" id="IPR051033">
    <property type="entry name" value="SH3BGR"/>
</dbReference>
<evidence type="ECO:0008006" key="5">
    <source>
        <dbReference type="Google" id="ProtNLM"/>
    </source>
</evidence>
<name>A0A409VLD3_PSICY</name>
<dbReference type="InterPro" id="IPR006993">
    <property type="entry name" value="Glut_rich_SH3-bd"/>
</dbReference>
<evidence type="ECO:0000256" key="1">
    <source>
        <dbReference type="ARBA" id="ARBA00007764"/>
    </source>
</evidence>
<dbReference type="STRING" id="93625.A0A409VLD3"/>
<evidence type="ECO:0000313" key="3">
    <source>
        <dbReference type="EMBL" id="PPQ67079.1"/>
    </source>
</evidence>
<dbReference type="Pfam" id="PF04908">
    <property type="entry name" value="SH3BGR"/>
    <property type="match status" value="1"/>
</dbReference>
<feature type="compositionally biased region" description="Basic and acidic residues" evidence="2">
    <location>
        <begin position="224"/>
        <end position="233"/>
    </location>
</feature>
<feature type="compositionally biased region" description="Basic and acidic residues" evidence="2">
    <location>
        <begin position="242"/>
        <end position="270"/>
    </location>
</feature>
<organism evidence="3 4">
    <name type="scientific">Psilocybe cyanescens</name>
    <dbReference type="NCBI Taxonomy" id="93625"/>
    <lineage>
        <taxon>Eukaryota</taxon>
        <taxon>Fungi</taxon>
        <taxon>Dikarya</taxon>
        <taxon>Basidiomycota</taxon>
        <taxon>Agaricomycotina</taxon>
        <taxon>Agaricomycetes</taxon>
        <taxon>Agaricomycetidae</taxon>
        <taxon>Agaricales</taxon>
        <taxon>Agaricineae</taxon>
        <taxon>Strophariaceae</taxon>
        <taxon>Psilocybe</taxon>
    </lineage>
</organism>
<dbReference type="GO" id="GO:0005737">
    <property type="term" value="C:cytoplasm"/>
    <property type="evidence" value="ECO:0007669"/>
    <property type="project" value="TreeGrafter"/>
</dbReference>
<dbReference type="InterPro" id="IPR036249">
    <property type="entry name" value="Thioredoxin-like_sf"/>
</dbReference>
<dbReference type="Proteomes" id="UP000283269">
    <property type="component" value="Unassembled WGS sequence"/>
</dbReference>
<comment type="caution">
    <text evidence="3">The sequence shown here is derived from an EMBL/GenBank/DDBJ whole genome shotgun (WGS) entry which is preliminary data.</text>
</comment>
<gene>
    <name evidence="3" type="ORF">CVT25_005680</name>
</gene>
<feature type="region of interest" description="Disordered" evidence="2">
    <location>
        <begin position="198"/>
        <end position="272"/>
    </location>
</feature>
<keyword evidence="4" id="KW-1185">Reference proteome</keyword>
<dbReference type="InParanoid" id="A0A409VLD3"/>
<reference evidence="3 4" key="1">
    <citation type="journal article" date="2018" name="Evol. Lett.">
        <title>Horizontal gene cluster transfer increased hallucinogenic mushroom diversity.</title>
        <authorList>
            <person name="Reynolds H.T."/>
            <person name="Vijayakumar V."/>
            <person name="Gluck-Thaler E."/>
            <person name="Korotkin H.B."/>
            <person name="Matheny P.B."/>
            <person name="Slot J.C."/>
        </authorList>
    </citation>
    <scope>NUCLEOTIDE SEQUENCE [LARGE SCALE GENOMIC DNA]</scope>
    <source>
        <strain evidence="3 4">2631</strain>
    </source>
</reference>
<dbReference type="SUPFAM" id="SSF52833">
    <property type="entry name" value="Thioredoxin-like"/>
    <property type="match status" value="1"/>
</dbReference>
<dbReference type="PANTHER" id="PTHR12232">
    <property type="entry name" value="SH3 DOMAIN-BINDING GLUTAMIC ACID-RICH-LIKE PROTEIN"/>
    <property type="match status" value="1"/>
</dbReference>